<reference evidence="2" key="1">
    <citation type="journal article" date="2022" name="Int. J. Mol. Sci.">
        <title>Draft Genome of Tanacetum Coccineum: Genomic Comparison of Closely Related Tanacetum-Family Plants.</title>
        <authorList>
            <person name="Yamashiro T."/>
            <person name="Shiraishi A."/>
            <person name="Nakayama K."/>
            <person name="Satake H."/>
        </authorList>
    </citation>
    <scope>NUCLEOTIDE SEQUENCE</scope>
</reference>
<keyword evidence="3" id="KW-1185">Reference proteome</keyword>
<feature type="compositionally biased region" description="Basic and acidic residues" evidence="1">
    <location>
        <begin position="201"/>
        <end position="211"/>
    </location>
</feature>
<protein>
    <submittedName>
        <fullName evidence="2">Uncharacterized protein</fullName>
    </submittedName>
</protein>
<name>A0ABQ5FN22_9ASTR</name>
<evidence type="ECO:0000313" key="3">
    <source>
        <dbReference type="Proteomes" id="UP001151760"/>
    </source>
</evidence>
<evidence type="ECO:0000256" key="1">
    <source>
        <dbReference type="SAM" id="MobiDB-lite"/>
    </source>
</evidence>
<feature type="region of interest" description="Disordered" evidence="1">
    <location>
        <begin position="123"/>
        <end position="146"/>
    </location>
</feature>
<comment type="caution">
    <text evidence="2">The sequence shown here is derived from an EMBL/GenBank/DDBJ whole genome shotgun (WGS) entry which is preliminary data.</text>
</comment>
<evidence type="ECO:0000313" key="2">
    <source>
        <dbReference type="EMBL" id="GJT64589.1"/>
    </source>
</evidence>
<feature type="region of interest" description="Disordered" evidence="1">
    <location>
        <begin position="195"/>
        <end position="215"/>
    </location>
</feature>
<organism evidence="2 3">
    <name type="scientific">Tanacetum coccineum</name>
    <dbReference type="NCBI Taxonomy" id="301880"/>
    <lineage>
        <taxon>Eukaryota</taxon>
        <taxon>Viridiplantae</taxon>
        <taxon>Streptophyta</taxon>
        <taxon>Embryophyta</taxon>
        <taxon>Tracheophyta</taxon>
        <taxon>Spermatophyta</taxon>
        <taxon>Magnoliopsida</taxon>
        <taxon>eudicotyledons</taxon>
        <taxon>Gunneridae</taxon>
        <taxon>Pentapetalae</taxon>
        <taxon>asterids</taxon>
        <taxon>campanulids</taxon>
        <taxon>Asterales</taxon>
        <taxon>Asteraceae</taxon>
        <taxon>Asteroideae</taxon>
        <taxon>Anthemideae</taxon>
        <taxon>Anthemidinae</taxon>
        <taxon>Tanacetum</taxon>
    </lineage>
</organism>
<dbReference type="Proteomes" id="UP001151760">
    <property type="component" value="Unassembled WGS sequence"/>
</dbReference>
<accession>A0ABQ5FN22</accession>
<sequence length="513" mass="58018">MENPKTKYRGDEDDDMSRPCRRQKVDAFTTEHHRFLGRIRKGACHVIRKREELVQQNFYEDSHCWVDELRRHSAYLILIKGEVCLSNPVELASVEQRKGFPKPSFELMKVLVLIQGEDRRLRTEKGYSNNRSQEQSRRTIQRPGVGLGRKLTATAVRGSGGRMGTTSNTPLTRTLRRYRNMRTTAPALIDNIGQGRQIGSTREETSKREGQQRSGGMKTHLEIRMTHLYVVEPLSIEINAAGLHLPHVYIDGRSILQIYCTNIASIDCALKLKVSWNPATTSLTASPGRKIWQHRATTINEQGISAICLVPPRPSGVKIPRRRGIVTITTPQHRLKNATQTQLEIRQDTHPVGNEKSGQLRAALGHSGGERMVAGGCAWTSMALTSMSTRLLSTTRDRLESGVLMRDTPSVLSLVAYKGLSPKSKWPLMTKIKDSFLLKVKVYFCYTMMPFWIKNAGLASLQVLEIRVRRASGTQPDVQLMMVIKEPHRRRVGASDIVETFRALRKINMKLYS</sequence>
<dbReference type="EMBL" id="BQNB010017558">
    <property type="protein sequence ID" value="GJT64589.1"/>
    <property type="molecule type" value="Genomic_DNA"/>
</dbReference>
<gene>
    <name evidence="2" type="ORF">Tco_1016069</name>
</gene>
<proteinExistence type="predicted"/>
<reference evidence="2" key="2">
    <citation type="submission" date="2022-01" db="EMBL/GenBank/DDBJ databases">
        <authorList>
            <person name="Yamashiro T."/>
            <person name="Shiraishi A."/>
            <person name="Satake H."/>
            <person name="Nakayama K."/>
        </authorList>
    </citation>
    <scope>NUCLEOTIDE SEQUENCE</scope>
</reference>